<dbReference type="PANTHER" id="PTHR42879">
    <property type="entry name" value="3-OXOACYL-(ACYL-CARRIER-PROTEIN) REDUCTASE"/>
    <property type="match status" value="1"/>
</dbReference>
<sequence>MDLGIRGKVAMVAAGSKGLGRAAALALGAEGCAVSLCGRGAEALQATRKELEALGVRALAVAADVSSADDLARWHGATVAALGPVDILVTNTGGPKAATFDHLSDADWNSGVDSTLLNVVRMTRLVLPAMRERQWGRIVHITSLVAKQPYPLLTISSTLRAGLSGLTRTLALETAAEGITVNALLPGHVMTDRQHHLAEVKSQAEGITVEEHFRRQAAAIPAKRIGQPQEVGSVIAFLCSGPASYVTGQSLLVDGGLVQGTF</sequence>
<dbReference type="InterPro" id="IPR050259">
    <property type="entry name" value="SDR"/>
</dbReference>
<name>A0A936F0K1_9BACT</name>
<evidence type="ECO:0000313" key="2">
    <source>
        <dbReference type="EMBL" id="MBK8571781.1"/>
    </source>
</evidence>
<proteinExistence type="inferred from homology"/>
<dbReference type="InterPro" id="IPR036291">
    <property type="entry name" value="NAD(P)-bd_dom_sf"/>
</dbReference>
<dbReference type="Proteomes" id="UP000709959">
    <property type="component" value="Unassembled WGS sequence"/>
</dbReference>
<gene>
    <name evidence="2" type="ORF">IPN91_03860</name>
</gene>
<protein>
    <submittedName>
        <fullName evidence="2">SDR family oxidoreductase</fullName>
    </submittedName>
</protein>
<dbReference type="Pfam" id="PF13561">
    <property type="entry name" value="adh_short_C2"/>
    <property type="match status" value="1"/>
</dbReference>
<dbReference type="FunFam" id="3.40.50.720:FF:000084">
    <property type="entry name" value="Short-chain dehydrogenase reductase"/>
    <property type="match status" value="1"/>
</dbReference>
<dbReference type="EMBL" id="JADKCH010000002">
    <property type="protein sequence ID" value="MBK8571781.1"/>
    <property type="molecule type" value="Genomic_DNA"/>
</dbReference>
<organism evidence="2 3">
    <name type="scientific">Candidatus Geothrix odensensis</name>
    <dbReference type="NCBI Taxonomy" id="2954440"/>
    <lineage>
        <taxon>Bacteria</taxon>
        <taxon>Pseudomonadati</taxon>
        <taxon>Acidobacteriota</taxon>
        <taxon>Holophagae</taxon>
        <taxon>Holophagales</taxon>
        <taxon>Holophagaceae</taxon>
        <taxon>Geothrix</taxon>
    </lineage>
</organism>
<comment type="similarity">
    <text evidence="1">Belongs to the short-chain dehydrogenases/reductases (SDR) family.</text>
</comment>
<dbReference type="PRINTS" id="PR00081">
    <property type="entry name" value="GDHRDH"/>
</dbReference>
<reference evidence="2 3" key="1">
    <citation type="submission" date="2020-10" db="EMBL/GenBank/DDBJ databases">
        <title>Connecting structure to function with the recovery of over 1000 high-quality activated sludge metagenome-assembled genomes encoding full-length rRNA genes using long-read sequencing.</title>
        <authorList>
            <person name="Singleton C.M."/>
            <person name="Petriglieri F."/>
            <person name="Kristensen J.M."/>
            <person name="Kirkegaard R.H."/>
            <person name="Michaelsen T.Y."/>
            <person name="Andersen M.H."/>
            <person name="Karst S.M."/>
            <person name="Dueholm M.S."/>
            <person name="Nielsen P.H."/>
            <person name="Albertsen M."/>
        </authorList>
    </citation>
    <scope>NUCLEOTIDE SEQUENCE [LARGE SCALE GENOMIC DNA]</scope>
    <source>
        <strain evidence="2">OdNE_18-Q3-R46-58_MAXAC.008</strain>
    </source>
</reference>
<dbReference type="AlphaFoldDB" id="A0A936F0K1"/>
<dbReference type="CDD" id="cd05344">
    <property type="entry name" value="BKR_like_SDR_like"/>
    <property type="match status" value="1"/>
</dbReference>
<dbReference type="SUPFAM" id="SSF51735">
    <property type="entry name" value="NAD(P)-binding Rossmann-fold domains"/>
    <property type="match status" value="1"/>
</dbReference>
<dbReference type="InterPro" id="IPR002347">
    <property type="entry name" value="SDR_fam"/>
</dbReference>
<evidence type="ECO:0000256" key="1">
    <source>
        <dbReference type="ARBA" id="ARBA00006484"/>
    </source>
</evidence>
<dbReference type="Gene3D" id="3.40.50.720">
    <property type="entry name" value="NAD(P)-binding Rossmann-like Domain"/>
    <property type="match status" value="1"/>
</dbReference>
<evidence type="ECO:0000313" key="3">
    <source>
        <dbReference type="Proteomes" id="UP000709959"/>
    </source>
</evidence>
<accession>A0A936F0K1</accession>
<comment type="caution">
    <text evidence="2">The sequence shown here is derived from an EMBL/GenBank/DDBJ whole genome shotgun (WGS) entry which is preliminary data.</text>
</comment>
<dbReference type="PRINTS" id="PR00080">
    <property type="entry name" value="SDRFAMILY"/>
</dbReference>
<dbReference type="PANTHER" id="PTHR42879:SF6">
    <property type="entry name" value="NADPH-DEPENDENT REDUCTASE BACG"/>
    <property type="match status" value="1"/>
</dbReference>